<gene>
    <name evidence="1" type="ORF">CGLO_18455</name>
</gene>
<dbReference type="HOGENOM" id="CLU_3438997_0_0_1"/>
<reference evidence="2" key="1">
    <citation type="journal article" date="2013" name="Mol. Plant Microbe Interact.">
        <title>Global aspects of pacC regulation of pathogenicity genes in Colletotrichum gloeosporioides as revealed by transcriptome analysis.</title>
        <authorList>
            <person name="Alkan N."/>
            <person name="Meng X."/>
            <person name="Friedlander G."/>
            <person name="Reuveni E."/>
            <person name="Sukno S."/>
            <person name="Sherman A."/>
            <person name="Thon M."/>
            <person name="Fluhr R."/>
            <person name="Prusky D."/>
        </authorList>
    </citation>
    <scope>NUCLEOTIDE SEQUENCE [LARGE SCALE GENOMIC DNA]</scope>
    <source>
        <strain evidence="2">Cg-14</strain>
    </source>
</reference>
<comment type="caution">
    <text evidence="1">The sequence shown here is derived from an EMBL/GenBank/DDBJ whole genome shotgun (WGS) entry which is preliminary data.</text>
</comment>
<evidence type="ECO:0000313" key="2">
    <source>
        <dbReference type="Proteomes" id="UP000015530"/>
    </source>
</evidence>
<accession>T0L4B1</accession>
<dbReference type="EMBL" id="AMYD01004537">
    <property type="protein sequence ID" value="EQB43030.1"/>
    <property type="molecule type" value="Genomic_DNA"/>
</dbReference>
<evidence type="ECO:0000313" key="1">
    <source>
        <dbReference type="EMBL" id="EQB43030.1"/>
    </source>
</evidence>
<protein>
    <submittedName>
        <fullName evidence="1">Uncharacterized protein</fullName>
    </submittedName>
</protein>
<sequence length="9" mass="1090">MPLMYSLHV</sequence>
<name>T0L4B1_COLGC</name>
<organism evidence="1 2">
    <name type="scientific">Colletotrichum gloeosporioides (strain Cg-14)</name>
    <name type="common">Anthracnose fungus</name>
    <name type="synonym">Glomerella cingulata</name>
    <dbReference type="NCBI Taxonomy" id="1237896"/>
    <lineage>
        <taxon>Eukaryota</taxon>
        <taxon>Fungi</taxon>
        <taxon>Dikarya</taxon>
        <taxon>Ascomycota</taxon>
        <taxon>Pezizomycotina</taxon>
        <taxon>Sordariomycetes</taxon>
        <taxon>Hypocreomycetidae</taxon>
        <taxon>Glomerellales</taxon>
        <taxon>Glomerellaceae</taxon>
        <taxon>Colletotrichum</taxon>
        <taxon>Colletotrichum gloeosporioides species complex</taxon>
    </lineage>
</organism>
<dbReference type="Proteomes" id="UP000015530">
    <property type="component" value="Unassembled WGS sequence"/>
</dbReference>
<proteinExistence type="predicted"/>